<dbReference type="InterPro" id="IPR009057">
    <property type="entry name" value="Homeodomain-like_sf"/>
</dbReference>
<reference evidence="8" key="1">
    <citation type="submission" date="2016-09" db="EMBL/GenBank/DDBJ databases">
        <authorList>
            <person name="Greninger A.L."/>
            <person name="Jerome K.R."/>
            <person name="Mcnair B."/>
            <person name="Wallis C."/>
            <person name="Fang F."/>
        </authorList>
    </citation>
    <scope>NUCLEOTIDE SEQUENCE [LARGE SCALE GENOMIC DNA]</scope>
    <source>
        <strain evidence="8">M7</strain>
    </source>
</reference>
<dbReference type="PRINTS" id="PR00455">
    <property type="entry name" value="HTHTETR"/>
</dbReference>
<sequence length="263" mass="28362">MPNRSPETVMQVLTGTLLSHTMFRLRAGRPLRAAEADQYCWSLAGLALGRAESAPSDRPRPHTTDPAASSQPGSRKVEYVRTAQQVAAQRGFAGLTLAAVAKSAGVSTRTLYTHFSSRDDLLTQVLEATARDYVGDLTATDDPSGSVESRLRMRLRRWATMPAPRLRVLHGAVVHSPDSPGVKAAVGRARVAWEAFVRDVLERGVARGEVRADVDFDAAAQLLTSCLFGVEVAADTGLADMSLRTLSDRLVDMFLAYVGAREG</sequence>
<feature type="DNA-binding region" description="H-T-H motif" evidence="4">
    <location>
        <begin position="96"/>
        <end position="115"/>
    </location>
</feature>
<dbReference type="SUPFAM" id="SSF48498">
    <property type="entry name" value="Tetracyclin repressor-like, C-terminal domain"/>
    <property type="match status" value="1"/>
</dbReference>
<evidence type="ECO:0000313" key="7">
    <source>
        <dbReference type="EMBL" id="ODQ85373.1"/>
    </source>
</evidence>
<evidence type="ECO:0000313" key="8">
    <source>
        <dbReference type="Proteomes" id="UP000094243"/>
    </source>
</evidence>
<feature type="region of interest" description="Disordered" evidence="5">
    <location>
        <begin position="52"/>
        <end position="76"/>
    </location>
</feature>
<dbReference type="AlphaFoldDB" id="A0A1E3R690"/>
<evidence type="ECO:0000256" key="2">
    <source>
        <dbReference type="ARBA" id="ARBA00023125"/>
    </source>
</evidence>
<dbReference type="PANTHER" id="PTHR30055:SF234">
    <property type="entry name" value="HTH-TYPE TRANSCRIPTIONAL REGULATOR BETI"/>
    <property type="match status" value="1"/>
</dbReference>
<dbReference type="PANTHER" id="PTHR30055">
    <property type="entry name" value="HTH-TYPE TRANSCRIPTIONAL REGULATOR RUTR"/>
    <property type="match status" value="1"/>
</dbReference>
<dbReference type="GO" id="GO:0003700">
    <property type="term" value="F:DNA-binding transcription factor activity"/>
    <property type="evidence" value="ECO:0007669"/>
    <property type="project" value="TreeGrafter"/>
</dbReference>
<comment type="caution">
    <text evidence="7">The sequence shown here is derived from an EMBL/GenBank/DDBJ whole genome shotgun (WGS) entry which is preliminary data.</text>
</comment>
<dbReference type="SUPFAM" id="SSF46689">
    <property type="entry name" value="Homeodomain-like"/>
    <property type="match status" value="1"/>
</dbReference>
<evidence type="ECO:0000256" key="1">
    <source>
        <dbReference type="ARBA" id="ARBA00023015"/>
    </source>
</evidence>
<dbReference type="Proteomes" id="UP000094243">
    <property type="component" value="Unassembled WGS sequence"/>
</dbReference>
<dbReference type="Pfam" id="PF16859">
    <property type="entry name" value="TetR_C_11"/>
    <property type="match status" value="1"/>
</dbReference>
<dbReference type="EMBL" id="MIGZ01000185">
    <property type="protein sequence ID" value="ODQ85373.1"/>
    <property type="molecule type" value="Genomic_DNA"/>
</dbReference>
<organism evidence="7 8">
    <name type="scientific">Mycolicibacterium holsaticum</name>
    <dbReference type="NCBI Taxonomy" id="152142"/>
    <lineage>
        <taxon>Bacteria</taxon>
        <taxon>Bacillati</taxon>
        <taxon>Actinomycetota</taxon>
        <taxon>Actinomycetes</taxon>
        <taxon>Mycobacteriales</taxon>
        <taxon>Mycobacteriaceae</taxon>
        <taxon>Mycolicibacterium</taxon>
    </lineage>
</organism>
<evidence type="ECO:0000259" key="6">
    <source>
        <dbReference type="PROSITE" id="PS50977"/>
    </source>
</evidence>
<keyword evidence="1" id="KW-0805">Transcription regulation</keyword>
<dbReference type="InterPro" id="IPR050109">
    <property type="entry name" value="HTH-type_TetR-like_transc_reg"/>
</dbReference>
<accession>A0A1E3R690</accession>
<proteinExistence type="predicted"/>
<evidence type="ECO:0000256" key="3">
    <source>
        <dbReference type="ARBA" id="ARBA00023163"/>
    </source>
</evidence>
<keyword evidence="2 4" id="KW-0238">DNA-binding</keyword>
<dbReference type="Gene3D" id="1.10.10.60">
    <property type="entry name" value="Homeodomain-like"/>
    <property type="match status" value="1"/>
</dbReference>
<dbReference type="InterPro" id="IPR011075">
    <property type="entry name" value="TetR_C"/>
</dbReference>
<name>A0A1E3R690_9MYCO</name>
<gene>
    <name evidence="7" type="ORF">BHQ17_23425</name>
</gene>
<evidence type="ECO:0000256" key="4">
    <source>
        <dbReference type="PROSITE-ProRule" id="PRU00335"/>
    </source>
</evidence>
<feature type="domain" description="HTH tetR-type" evidence="6">
    <location>
        <begin position="73"/>
        <end position="133"/>
    </location>
</feature>
<dbReference type="PROSITE" id="PS50977">
    <property type="entry name" value="HTH_TETR_2"/>
    <property type="match status" value="1"/>
</dbReference>
<dbReference type="Gene3D" id="1.10.357.10">
    <property type="entry name" value="Tetracycline Repressor, domain 2"/>
    <property type="match status" value="1"/>
</dbReference>
<dbReference type="GO" id="GO:0000976">
    <property type="term" value="F:transcription cis-regulatory region binding"/>
    <property type="evidence" value="ECO:0007669"/>
    <property type="project" value="TreeGrafter"/>
</dbReference>
<dbReference type="InterPro" id="IPR001647">
    <property type="entry name" value="HTH_TetR"/>
</dbReference>
<dbReference type="Pfam" id="PF00440">
    <property type="entry name" value="TetR_N"/>
    <property type="match status" value="1"/>
</dbReference>
<dbReference type="InterPro" id="IPR036271">
    <property type="entry name" value="Tet_transcr_reg_TetR-rel_C_sf"/>
</dbReference>
<keyword evidence="3" id="KW-0804">Transcription</keyword>
<protein>
    <recommendedName>
        <fullName evidence="6">HTH tetR-type domain-containing protein</fullName>
    </recommendedName>
</protein>
<keyword evidence="8" id="KW-1185">Reference proteome</keyword>
<evidence type="ECO:0000256" key="5">
    <source>
        <dbReference type="SAM" id="MobiDB-lite"/>
    </source>
</evidence>